<sequence length="264" mass="28912">MPSPATKAFATEYRTEYVPHDVTLHRTRPPTGGLADKTTPSSSHDVHHWIDALPFPPSYDWMGACPRVRMPAGHYVSTTAASFRGKPQPPATMFPTMHRPIGAGNVRYLQVPYLPDGPEFFPGKRQTSSMTTHSIFSAGEAAIIADADQRYNDRMNAAASASRISTGFVRPSPDAWLTTSRADFYPRPLTGAYLGRSRQSATSLRQSVRCESAPSSESLAPAEKAKRHWKSIPFVYSQPQTTYNTATKAAEPLDVKALAASMLL</sequence>
<feature type="region of interest" description="Disordered" evidence="1">
    <location>
        <begin position="205"/>
        <end position="224"/>
    </location>
</feature>
<dbReference type="AlphaFoldDB" id="A0AB34JWV0"/>
<reference evidence="2 3" key="1">
    <citation type="journal article" date="2024" name="Science">
        <title>Giant polyketide synthase enzymes in the biosynthesis of giant marine polyether toxins.</title>
        <authorList>
            <person name="Fallon T.R."/>
            <person name="Shende V.V."/>
            <person name="Wierzbicki I.H."/>
            <person name="Pendleton A.L."/>
            <person name="Watervoot N.F."/>
            <person name="Auber R.P."/>
            <person name="Gonzalez D.J."/>
            <person name="Wisecaver J.H."/>
            <person name="Moore B.S."/>
        </authorList>
    </citation>
    <scope>NUCLEOTIDE SEQUENCE [LARGE SCALE GENOMIC DNA]</scope>
    <source>
        <strain evidence="2 3">12B1</strain>
    </source>
</reference>
<organism evidence="2 3">
    <name type="scientific">Prymnesium parvum</name>
    <name type="common">Toxic golden alga</name>
    <dbReference type="NCBI Taxonomy" id="97485"/>
    <lineage>
        <taxon>Eukaryota</taxon>
        <taxon>Haptista</taxon>
        <taxon>Haptophyta</taxon>
        <taxon>Prymnesiophyceae</taxon>
        <taxon>Prymnesiales</taxon>
        <taxon>Prymnesiaceae</taxon>
        <taxon>Prymnesium</taxon>
    </lineage>
</organism>
<accession>A0AB34JWV0</accession>
<feature type="compositionally biased region" description="Low complexity" evidence="1">
    <location>
        <begin position="211"/>
        <end position="222"/>
    </location>
</feature>
<dbReference type="Proteomes" id="UP001515480">
    <property type="component" value="Unassembled WGS sequence"/>
</dbReference>
<evidence type="ECO:0000313" key="3">
    <source>
        <dbReference type="Proteomes" id="UP001515480"/>
    </source>
</evidence>
<gene>
    <name evidence="2" type="ORF">AB1Y20_015465</name>
</gene>
<name>A0AB34JWV0_PRYPA</name>
<comment type="caution">
    <text evidence="2">The sequence shown here is derived from an EMBL/GenBank/DDBJ whole genome shotgun (WGS) entry which is preliminary data.</text>
</comment>
<dbReference type="EMBL" id="JBGBPQ010000003">
    <property type="protein sequence ID" value="KAL1526769.1"/>
    <property type="molecule type" value="Genomic_DNA"/>
</dbReference>
<keyword evidence="3" id="KW-1185">Reference proteome</keyword>
<protein>
    <submittedName>
        <fullName evidence="2">Uncharacterized protein</fullName>
    </submittedName>
</protein>
<evidence type="ECO:0000256" key="1">
    <source>
        <dbReference type="SAM" id="MobiDB-lite"/>
    </source>
</evidence>
<evidence type="ECO:0000313" key="2">
    <source>
        <dbReference type="EMBL" id="KAL1526769.1"/>
    </source>
</evidence>
<proteinExistence type="predicted"/>